<dbReference type="AlphaFoldDB" id="A0AAT9DTA4"/>
<proteinExistence type="predicted"/>
<evidence type="ECO:0000313" key="1">
    <source>
        <dbReference type="EMBL" id="BAO33284.1"/>
    </source>
</evidence>
<dbReference type="EMBL" id="AP013063">
    <property type="protein sequence ID" value="BAO33284.1"/>
    <property type="molecule type" value="Genomic_DNA"/>
</dbReference>
<dbReference type="KEGG" id="smar:SM39_1238"/>
<name>A0AAT9DTA4_SERMA</name>
<gene>
    <name evidence="1" type="ORF">SM39_1238</name>
</gene>
<protein>
    <submittedName>
        <fullName evidence="1">Uncharacterized protein</fullName>
    </submittedName>
</protein>
<sequence>MSKLKIVKFGDERGVGAVVEVINFFGIVRTWTLVPDKYSDGSIRESWTADKWVCRETGRWEWRDCCYVCRFYAAQFNTSSRGADGQ</sequence>
<dbReference type="RefSeq" id="WP_041034500.1">
    <property type="nucleotide sequence ID" value="NZ_AP013063.1"/>
</dbReference>
<reference evidence="1" key="1">
    <citation type="journal article" date="2014" name="Genome Biol. Evol.">
        <title>Genome evolution and plasticity of Serratia marcescens, an important multidrug-resistant nosocomial pathogen.</title>
        <authorList>
            <person name="Iguchi A."/>
            <person name="Nagaya Y."/>
            <person name="Pradel E."/>
            <person name="Ooka T."/>
            <person name="Ogura Y."/>
            <person name="Katsura K."/>
            <person name="Kurokawa K."/>
            <person name="Oshima K."/>
            <person name="Hattori M."/>
            <person name="Parkhill J."/>
            <person name="Sebaihia M."/>
            <person name="Coulthurst S.J."/>
            <person name="Gotoh N."/>
            <person name="Thomson N.R."/>
            <person name="Ewbank J.J."/>
            <person name="Hayashi T."/>
        </authorList>
    </citation>
    <scope>NUCLEOTIDE SEQUENCE</scope>
    <source>
        <strain evidence="1">SM39</strain>
    </source>
</reference>
<organism evidence="1">
    <name type="scientific">Serratia marcescens SM39</name>
    <dbReference type="NCBI Taxonomy" id="1334564"/>
    <lineage>
        <taxon>Bacteria</taxon>
        <taxon>Pseudomonadati</taxon>
        <taxon>Pseudomonadota</taxon>
        <taxon>Gammaproteobacteria</taxon>
        <taxon>Enterobacterales</taxon>
        <taxon>Yersiniaceae</taxon>
        <taxon>Serratia</taxon>
    </lineage>
</organism>
<accession>A0AAT9DTA4</accession>